<dbReference type="EMBL" id="JACNJD010000357">
    <property type="protein sequence ID" value="MBC8179195.1"/>
    <property type="molecule type" value="Genomic_DNA"/>
</dbReference>
<evidence type="ECO:0000313" key="1">
    <source>
        <dbReference type="EMBL" id="MBC8179195.1"/>
    </source>
</evidence>
<accession>A0A8J6T508</accession>
<dbReference type="Proteomes" id="UP000650524">
    <property type="component" value="Unassembled WGS sequence"/>
</dbReference>
<organism evidence="1 2">
    <name type="scientific">Candidatus Desulfacyla euxinica</name>
    <dbReference type="NCBI Taxonomy" id="2841693"/>
    <lineage>
        <taxon>Bacteria</taxon>
        <taxon>Deltaproteobacteria</taxon>
        <taxon>Candidatus Desulfacyla</taxon>
    </lineage>
</organism>
<proteinExistence type="predicted"/>
<dbReference type="AlphaFoldDB" id="A0A8J6T508"/>
<sequence length="62" mass="6571">MAKDPGVGKKIMATITGAKGECSAGHQMGDTFEISCHNPDGLCGFFYHDIFPSLSTFQFGGN</sequence>
<evidence type="ECO:0000313" key="2">
    <source>
        <dbReference type="Proteomes" id="UP000650524"/>
    </source>
</evidence>
<feature type="non-terminal residue" evidence="1">
    <location>
        <position position="62"/>
    </location>
</feature>
<comment type="caution">
    <text evidence="1">The sequence shown here is derived from an EMBL/GenBank/DDBJ whole genome shotgun (WGS) entry which is preliminary data.</text>
</comment>
<protein>
    <submittedName>
        <fullName evidence="1">TIGR04076 family protein</fullName>
    </submittedName>
</protein>
<gene>
    <name evidence="1" type="ORF">H8E19_17475</name>
</gene>
<reference evidence="1 2" key="1">
    <citation type="submission" date="2020-08" db="EMBL/GenBank/DDBJ databases">
        <title>Bridging the membrane lipid divide: bacteria of the FCB group superphylum have the potential to synthesize archaeal ether lipids.</title>
        <authorList>
            <person name="Villanueva L."/>
            <person name="Von Meijenfeldt F.A.B."/>
            <person name="Westbye A.B."/>
            <person name="Yadav S."/>
            <person name="Hopmans E.C."/>
            <person name="Dutilh B.E."/>
            <person name="Sinninghe Damste J.S."/>
        </authorList>
    </citation>
    <scope>NUCLEOTIDE SEQUENCE [LARGE SCALE GENOMIC DNA]</scope>
    <source>
        <strain evidence="1">NIOZ-UU27</strain>
    </source>
</reference>
<name>A0A8J6T508_9DELT</name>